<feature type="region of interest" description="Disordered" evidence="1">
    <location>
        <begin position="91"/>
        <end position="128"/>
    </location>
</feature>
<organism evidence="2 3">
    <name type="scientific">Meripilus lineatus</name>
    <dbReference type="NCBI Taxonomy" id="2056292"/>
    <lineage>
        <taxon>Eukaryota</taxon>
        <taxon>Fungi</taxon>
        <taxon>Dikarya</taxon>
        <taxon>Basidiomycota</taxon>
        <taxon>Agaricomycotina</taxon>
        <taxon>Agaricomycetes</taxon>
        <taxon>Polyporales</taxon>
        <taxon>Meripilaceae</taxon>
        <taxon>Meripilus</taxon>
    </lineage>
</organism>
<dbReference type="AlphaFoldDB" id="A0AAD5UNX2"/>
<name>A0AAD5UNX2_9APHY</name>
<evidence type="ECO:0000256" key="1">
    <source>
        <dbReference type="SAM" id="MobiDB-lite"/>
    </source>
</evidence>
<evidence type="ECO:0000313" key="2">
    <source>
        <dbReference type="EMBL" id="KAJ3473583.1"/>
    </source>
</evidence>
<feature type="region of interest" description="Disordered" evidence="1">
    <location>
        <begin position="1"/>
        <end position="71"/>
    </location>
</feature>
<feature type="compositionally biased region" description="Polar residues" evidence="1">
    <location>
        <begin position="9"/>
        <end position="19"/>
    </location>
</feature>
<reference evidence="2" key="1">
    <citation type="submission" date="2022-07" db="EMBL/GenBank/DDBJ databases">
        <title>Genome Sequence of Physisporinus lineatus.</title>
        <authorList>
            <person name="Buettner E."/>
        </authorList>
    </citation>
    <scope>NUCLEOTIDE SEQUENCE</scope>
    <source>
        <strain evidence="2">VT162</strain>
    </source>
</reference>
<keyword evidence="3" id="KW-1185">Reference proteome</keyword>
<dbReference type="EMBL" id="JANAWD010001333">
    <property type="protein sequence ID" value="KAJ3473583.1"/>
    <property type="molecule type" value="Genomic_DNA"/>
</dbReference>
<accession>A0AAD5UNX2</accession>
<gene>
    <name evidence="2" type="ORF">NLI96_g12928</name>
</gene>
<proteinExistence type="predicted"/>
<protein>
    <submittedName>
        <fullName evidence="2">Uncharacterized protein</fullName>
    </submittedName>
</protein>
<sequence>MQERAMGQRRTSASPSYQPGHSPIDRANRDEAEDIAIFGGKTRLVSSSGNSSPGLRKSQSPPILPDLSHWRDPNTVPILPSLSGYRIQQPTSVGQVPAAHSPAGPSHQQWNLPEFTDPQFLPTSSAGPEPVDFILDDSWSTFLQNYGALPPPRQT</sequence>
<feature type="compositionally biased region" description="Polar residues" evidence="1">
    <location>
        <begin position="44"/>
        <end position="61"/>
    </location>
</feature>
<comment type="caution">
    <text evidence="2">The sequence shown here is derived from an EMBL/GenBank/DDBJ whole genome shotgun (WGS) entry which is preliminary data.</text>
</comment>
<dbReference type="Proteomes" id="UP001212997">
    <property type="component" value="Unassembled WGS sequence"/>
</dbReference>
<evidence type="ECO:0000313" key="3">
    <source>
        <dbReference type="Proteomes" id="UP001212997"/>
    </source>
</evidence>